<evidence type="ECO:0000313" key="2">
    <source>
        <dbReference type="Proteomes" id="UP000590749"/>
    </source>
</evidence>
<dbReference type="Proteomes" id="UP000590749">
    <property type="component" value="Unassembled WGS sequence"/>
</dbReference>
<accession>A0A7W5ANM4</accession>
<keyword evidence="2" id="KW-1185">Reference proteome</keyword>
<organism evidence="1 2">
    <name type="scientific">Actinoplanes campanulatus</name>
    <dbReference type="NCBI Taxonomy" id="113559"/>
    <lineage>
        <taxon>Bacteria</taxon>
        <taxon>Bacillati</taxon>
        <taxon>Actinomycetota</taxon>
        <taxon>Actinomycetes</taxon>
        <taxon>Micromonosporales</taxon>
        <taxon>Micromonosporaceae</taxon>
        <taxon>Actinoplanes</taxon>
    </lineage>
</organism>
<protein>
    <submittedName>
        <fullName evidence="1">Uncharacterized protein</fullName>
    </submittedName>
</protein>
<dbReference type="AlphaFoldDB" id="A0A7W5ANM4"/>
<sequence>MMAEHVPYLQLMADQREQIHAWLTDHRINYTRVPVYAQFAYDSATQEWRIPIYWHDSNGRMRIDLDGHGLELVRQHVVRRRELRPLPWPEVGAA</sequence>
<dbReference type="EMBL" id="JACHXF010000018">
    <property type="protein sequence ID" value="MBB3099337.1"/>
    <property type="molecule type" value="Genomic_DNA"/>
</dbReference>
<comment type="caution">
    <text evidence="1">The sequence shown here is derived from an EMBL/GenBank/DDBJ whole genome shotgun (WGS) entry which is preliminary data.</text>
</comment>
<name>A0A7W5ANM4_9ACTN</name>
<proteinExistence type="predicted"/>
<reference evidence="1 2" key="1">
    <citation type="submission" date="2020-08" db="EMBL/GenBank/DDBJ databases">
        <title>Genomic Encyclopedia of Type Strains, Phase III (KMG-III): the genomes of soil and plant-associated and newly described type strains.</title>
        <authorList>
            <person name="Whitman W."/>
        </authorList>
    </citation>
    <scope>NUCLEOTIDE SEQUENCE [LARGE SCALE GENOMIC DNA]</scope>
    <source>
        <strain evidence="1 2">CECT 3287</strain>
    </source>
</reference>
<dbReference type="RefSeq" id="WP_183225398.1">
    <property type="nucleotide sequence ID" value="NZ_BMPW01000021.1"/>
</dbReference>
<evidence type="ECO:0000313" key="1">
    <source>
        <dbReference type="EMBL" id="MBB3099337.1"/>
    </source>
</evidence>
<gene>
    <name evidence="1" type="ORF">FHR83_007043</name>
</gene>